<dbReference type="GO" id="GO:0004585">
    <property type="term" value="F:ornithine carbamoyltransferase activity"/>
    <property type="evidence" value="ECO:0007669"/>
    <property type="project" value="TreeGrafter"/>
</dbReference>
<keyword evidence="1 2" id="KW-0808">Transferase</keyword>
<dbReference type="InterPro" id="IPR006130">
    <property type="entry name" value="Asp/Orn_carbamoylTrfase"/>
</dbReference>
<dbReference type="InterPro" id="IPR036901">
    <property type="entry name" value="Asp/Orn_carbamoylTrfase_sf"/>
</dbReference>
<evidence type="ECO:0000313" key="5">
    <source>
        <dbReference type="EMBL" id="OGF33392.1"/>
    </source>
</evidence>
<evidence type="ECO:0000256" key="1">
    <source>
        <dbReference type="ARBA" id="ARBA00022679"/>
    </source>
</evidence>
<evidence type="ECO:0000313" key="6">
    <source>
        <dbReference type="Proteomes" id="UP000179001"/>
    </source>
</evidence>
<evidence type="ECO:0000256" key="2">
    <source>
        <dbReference type="RuleBase" id="RU003634"/>
    </source>
</evidence>
<dbReference type="GO" id="GO:0019240">
    <property type="term" value="P:citrulline biosynthetic process"/>
    <property type="evidence" value="ECO:0007669"/>
    <property type="project" value="TreeGrafter"/>
</dbReference>
<feature type="domain" description="Aspartate/ornithine carbamoyltransferase Asp/Orn-binding" evidence="3">
    <location>
        <begin position="149"/>
        <end position="302"/>
    </location>
</feature>
<name>A0A1F5T399_9BACT</name>
<dbReference type="Pfam" id="PF00185">
    <property type="entry name" value="OTCace"/>
    <property type="match status" value="1"/>
</dbReference>
<evidence type="ECO:0000259" key="4">
    <source>
        <dbReference type="Pfam" id="PF02729"/>
    </source>
</evidence>
<dbReference type="GO" id="GO:0016597">
    <property type="term" value="F:amino acid binding"/>
    <property type="evidence" value="ECO:0007669"/>
    <property type="project" value="InterPro"/>
</dbReference>
<evidence type="ECO:0008006" key="7">
    <source>
        <dbReference type="Google" id="ProtNLM"/>
    </source>
</evidence>
<reference evidence="5 6" key="1">
    <citation type="journal article" date="2016" name="Nat. Commun.">
        <title>Thousands of microbial genomes shed light on interconnected biogeochemical processes in an aquifer system.</title>
        <authorList>
            <person name="Anantharaman K."/>
            <person name="Brown C.T."/>
            <person name="Hug L.A."/>
            <person name="Sharon I."/>
            <person name="Castelle C.J."/>
            <person name="Probst A.J."/>
            <person name="Thomas B.C."/>
            <person name="Singh A."/>
            <person name="Wilkins M.J."/>
            <person name="Karaoz U."/>
            <person name="Brodie E.L."/>
            <person name="Williams K.H."/>
            <person name="Hubbard S.S."/>
            <person name="Banfield J.F."/>
        </authorList>
    </citation>
    <scope>NUCLEOTIDE SEQUENCE [LARGE SCALE GENOMIC DNA]</scope>
</reference>
<dbReference type="Pfam" id="PF02729">
    <property type="entry name" value="OTCace_N"/>
    <property type="match status" value="1"/>
</dbReference>
<dbReference type="Proteomes" id="UP000179001">
    <property type="component" value="Unassembled WGS sequence"/>
</dbReference>
<evidence type="ECO:0000259" key="3">
    <source>
        <dbReference type="Pfam" id="PF00185"/>
    </source>
</evidence>
<accession>A0A1F5T399</accession>
<dbReference type="EMBL" id="MFGJ01000001">
    <property type="protein sequence ID" value="OGF33392.1"/>
    <property type="molecule type" value="Genomic_DNA"/>
</dbReference>
<dbReference type="AlphaFoldDB" id="A0A1F5T399"/>
<dbReference type="PANTHER" id="PTHR45753">
    <property type="entry name" value="ORNITHINE CARBAMOYLTRANSFERASE, MITOCHONDRIAL"/>
    <property type="match status" value="1"/>
</dbReference>
<comment type="similarity">
    <text evidence="2">Belongs to the aspartate/ornithine carbamoyltransferase superfamily.</text>
</comment>
<sequence>MNNLLEIQSLNKTQLTALINRSIDFSKNKKQQLLKNKRLALLFSEVSLRTKMSFKIGMQLLGGIATTVSIPHLTKEFDGTNREDFLDILKSLEGWVDAFVIRDYTGKLLEMSLKHTNLPIIDGFCGLNHPTQTIADLAIIQKEFKKIKNLKICCVCPPFGSGVMESFAYGGIIMGADIYFLTPESKYSSKNKSFNKKIKALGKKWGGKLTITTDIKVALSDAKILYVDEWWKNTKNFLDIKLGKLKVDNAFLQNALPNIKIMHYLPAHHDREITKEILHSKKSIAFEQAEFRLYSAMASLEYIFNR</sequence>
<dbReference type="SUPFAM" id="SSF53671">
    <property type="entry name" value="Aspartate/ornithine carbamoyltransferase"/>
    <property type="match status" value="1"/>
</dbReference>
<gene>
    <name evidence="5" type="ORF">A2478_01680</name>
</gene>
<proteinExistence type="inferred from homology"/>
<dbReference type="PANTHER" id="PTHR45753:SF3">
    <property type="entry name" value="ORNITHINE TRANSCARBAMYLASE, MITOCHONDRIAL"/>
    <property type="match status" value="1"/>
</dbReference>
<dbReference type="InterPro" id="IPR006132">
    <property type="entry name" value="Asp/Orn_carbamoyltranf_P-bd"/>
</dbReference>
<comment type="caution">
    <text evidence="5">The sequence shown here is derived from an EMBL/GenBank/DDBJ whole genome shotgun (WGS) entry which is preliminary data.</text>
</comment>
<feature type="domain" description="Aspartate/ornithine carbamoyltransferase carbamoyl-P binding" evidence="4">
    <location>
        <begin position="3"/>
        <end position="141"/>
    </location>
</feature>
<protein>
    <recommendedName>
        <fullName evidence="7">Ornithine carbamoyltransferase</fullName>
    </recommendedName>
</protein>
<organism evidence="5 6">
    <name type="scientific">Candidatus Falkowbacteria bacterium RIFOXYC2_FULL_36_12</name>
    <dbReference type="NCBI Taxonomy" id="1798002"/>
    <lineage>
        <taxon>Bacteria</taxon>
        <taxon>Candidatus Falkowiibacteriota</taxon>
    </lineage>
</organism>
<dbReference type="STRING" id="1798002.A2478_01680"/>
<dbReference type="PRINTS" id="PR00101">
    <property type="entry name" value="ATCASE"/>
</dbReference>
<dbReference type="PRINTS" id="PR00100">
    <property type="entry name" value="AOTCASE"/>
</dbReference>
<dbReference type="GO" id="GO:0042450">
    <property type="term" value="P:L-arginine biosynthetic process via ornithine"/>
    <property type="evidence" value="ECO:0007669"/>
    <property type="project" value="TreeGrafter"/>
</dbReference>
<dbReference type="Gene3D" id="3.40.50.1370">
    <property type="entry name" value="Aspartate/ornithine carbamoyltransferase"/>
    <property type="match status" value="2"/>
</dbReference>
<dbReference type="InterPro" id="IPR006131">
    <property type="entry name" value="Asp_carbamoyltransf_Asp/Orn-bd"/>
</dbReference>